<dbReference type="EMBL" id="WHVB01000044">
    <property type="protein sequence ID" value="KAF8465830.1"/>
    <property type="molecule type" value="Genomic_DNA"/>
</dbReference>
<feature type="compositionally biased region" description="Polar residues" evidence="1">
    <location>
        <begin position="60"/>
        <end position="69"/>
    </location>
</feature>
<comment type="caution">
    <text evidence="2">The sequence shown here is derived from an EMBL/GenBank/DDBJ whole genome shotgun (WGS) entry which is preliminary data.</text>
</comment>
<accession>A0A9P5JUU0</accession>
<reference evidence="2" key="1">
    <citation type="submission" date="2019-10" db="EMBL/GenBank/DDBJ databases">
        <authorList>
            <consortium name="DOE Joint Genome Institute"/>
            <person name="Kuo A."/>
            <person name="Miyauchi S."/>
            <person name="Kiss E."/>
            <person name="Drula E."/>
            <person name="Kohler A."/>
            <person name="Sanchez-Garcia M."/>
            <person name="Andreopoulos B."/>
            <person name="Barry K.W."/>
            <person name="Bonito G."/>
            <person name="Buee M."/>
            <person name="Carver A."/>
            <person name="Chen C."/>
            <person name="Cichocki N."/>
            <person name="Clum A."/>
            <person name="Culley D."/>
            <person name="Crous P.W."/>
            <person name="Fauchery L."/>
            <person name="Girlanda M."/>
            <person name="Hayes R."/>
            <person name="Keri Z."/>
            <person name="LaButti K."/>
            <person name="Lipzen A."/>
            <person name="Lombard V."/>
            <person name="Magnuson J."/>
            <person name="Maillard F."/>
            <person name="Morin E."/>
            <person name="Murat C."/>
            <person name="Nolan M."/>
            <person name="Ohm R."/>
            <person name="Pangilinan J."/>
            <person name="Pereira M."/>
            <person name="Perotto S."/>
            <person name="Peter M."/>
            <person name="Riley R."/>
            <person name="Sitrit Y."/>
            <person name="Stielow B."/>
            <person name="Szollosi G."/>
            <person name="Zifcakova L."/>
            <person name="Stursova M."/>
            <person name="Spatafora J.W."/>
            <person name="Tedersoo L."/>
            <person name="Vaario L.-M."/>
            <person name="Yamada A."/>
            <person name="Yan M."/>
            <person name="Wang P."/>
            <person name="Xu J."/>
            <person name="Bruns T."/>
            <person name="Baldrian P."/>
            <person name="Vilgalys R."/>
            <person name="Henrissat B."/>
            <person name="Grigoriev I.V."/>
            <person name="Hibbett D."/>
            <person name="Nagy L.G."/>
            <person name="Martin F.M."/>
        </authorList>
    </citation>
    <scope>NUCLEOTIDE SEQUENCE</scope>
    <source>
        <strain evidence="2">Prilba</strain>
    </source>
</reference>
<keyword evidence="3" id="KW-1185">Reference proteome</keyword>
<feature type="region of interest" description="Disordered" evidence="1">
    <location>
        <begin position="1"/>
        <end position="119"/>
    </location>
</feature>
<sequence>MGLTILPCAPIRVGQPLGDGLPPPGLRGGLSKGEKEGAQVRETEEKEDEHQKDRLMDSANAGSDPTTSYAPEVMQYPKLYPESSVRRTHSSFRDHEHDSSAAAAAPLPDTSDSRGKMGPGCGAFKVVWPWMKRKKTNVTRTAPKTLPIQNPQQVMFRKSCSN</sequence>
<feature type="compositionally biased region" description="Basic and acidic residues" evidence="1">
    <location>
        <begin position="32"/>
        <end position="56"/>
    </location>
</feature>
<dbReference type="AlphaFoldDB" id="A0A9P5JUU0"/>
<evidence type="ECO:0000256" key="1">
    <source>
        <dbReference type="SAM" id="MobiDB-lite"/>
    </source>
</evidence>
<organism evidence="2 3">
    <name type="scientific">Russula ochroleuca</name>
    <dbReference type="NCBI Taxonomy" id="152965"/>
    <lineage>
        <taxon>Eukaryota</taxon>
        <taxon>Fungi</taxon>
        <taxon>Dikarya</taxon>
        <taxon>Basidiomycota</taxon>
        <taxon>Agaricomycotina</taxon>
        <taxon>Agaricomycetes</taxon>
        <taxon>Russulales</taxon>
        <taxon>Russulaceae</taxon>
        <taxon>Russula</taxon>
    </lineage>
</organism>
<gene>
    <name evidence="2" type="ORF">DFH94DRAFT_349446</name>
</gene>
<name>A0A9P5JUU0_9AGAM</name>
<protein>
    <submittedName>
        <fullName evidence="2">Uncharacterized protein</fullName>
    </submittedName>
</protein>
<reference evidence="2" key="2">
    <citation type="journal article" date="2020" name="Nat. Commun.">
        <title>Large-scale genome sequencing of mycorrhizal fungi provides insights into the early evolution of symbiotic traits.</title>
        <authorList>
            <person name="Miyauchi S."/>
            <person name="Kiss E."/>
            <person name="Kuo A."/>
            <person name="Drula E."/>
            <person name="Kohler A."/>
            <person name="Sanchez-Garcia M."/>
            <person name="Morin E."/>
            <person name="Andreopoulos B."/>
            <person name="Barry K.W."/>
            <person name="Bonito G."/>
            <person name="Buee M."/>
            <person name="Carver A."/>
            <person name="Chen C."/>
            <person name="Cichocki N."/>
            <person name="Clum A."/>
            <person name="Culley D."/>
            <person name="Crous P.W."/>
            <person name="Fauchery L."/>
            <person name="Girlanda M."/>
            <person name="Hayes R.D."/>
            <person name="Keri Z."/>
            <person name="LaButti K."/>
            <person name="Lipzen A."/>
            <person name="Lombard V."/>
            <person name="Magnuson J."/>
            <person name="Maillard F."/>
            <person name="Murat C."/>
            <person name="Nolan M."/>
            <person name="Ohm R.A."/>
            <person name="Pangilinan J."/>
            <person name="Pereira M.F."/>
            <person name="Perotto S."/>
            <person name="Peter M."/>
            <person name="Pfister S."/>
            <person name="Riley R."/>
            <person name="Sitrit Y."/>
            <person name="Stielow J.B."/>
            <person name="Szollosi G."/>
            <person name="Zifcakova L."/>
            <person name="Stursova M."/>
            <person name="Spatafora J.W."/>
            <person name="Tedersoo L."/>
            <person name="Vaario L.M."/>
            <person name="Yamada A."/>
            <person name="Yan M."/>
            <person name="Wang P."/>
            <person name="Xu J."/>
            <person name="Bruns T."/>
            <person name="Baldrian P."/>
            <person name="Vilgalys R."/>
            <person name="Dunand C."/>
            <person name="Henrissat B."/>
            <person name="Grigoriev I.V."/>
            <person name="Hibbett D."/>
            <person name="Nagy L.G."/>
            <person name="Martin F.M."/>
        </authorList>
    </citation>
    <scope>NUCLEOTIDE SEQUENCE</scope>
    <source>
        <strain evidence="2">Prilba</strain>
    </source>
</reference>
<evidence type="ECO:0000313" key="2">
    <source>
        <dbReference type="EMBL" id="KAF8465830.1"/>
    </source>
</evidence>
<evidence type="ECO:0000313" key="3">
    <source>
        <dbReference type="Proteomes" id="UP000759537"/>
    </source>
</evidence>
<proteinExistence type="predicted"/>
<dbReference type="Proteomes" id="UP000759537">
    <property type="component" value="Unassembled WGS sequence"/>
</dbReference>